<evidence type="ECO:0000256" key="3">
    <source>
        <dbReference type="ARBA" id="ARBA00022692"/>
    </source>
</evidence>
<feature type="transmembrane region" description="Helical" evidence="7">
    <location>
        <begin position="565"/>
        <end position="586"/>
    </location>
</feature>
<feature type="transmembrane region" description="Helical" evidence="7">
    <location>
        <begin position="343"/>
        <end position="371"/>
    </location>
</feature>
<gene>
    <name evidence="8" type="ORF">P9H32_14315</name>
</gene>
<dbReference type="InterPro" id="IPR001734">
    <property type="entry name" value="Na/solute_symporter"/>
</dbReference>
<feature type="transmembrane region" description="Helical" evidence="7">
    <location>
        <begin position="418"/>
        <end position="442"/>
    </location>
</feature>
<dbReference type="RefSeq" id="WP_322609582.1">
    <property type="nucleotide sequence ID" value="NZ_JARVCO010000012.1"/>
</dbReference>
<comment type="similarity">
    <text evidence="2 6">Belongs to the sodium:solute symporter (SSF) (TC 2.A.21) family.</text>
</comment>
<name>A0ABU5N009_9BACT</name>
<feature type="transmembrane region" description="Helical" evidence="7">
    <location>
        <begin position="6"/>
        <end position="23"/>
    </location>
</feature>
<feature type="transmembrane region" description="Helical" evidence="7">
    <location>
        <begin position="75"/>
        <end position="96"/>
    </location>
</feature>
<evidence type="ECO:0000256" key="4">
    <source>
        <dbReference type="ARBA" id="ARBA00022989"/>
    </source>
</evidence>
<feature type="transmembrane region" description="Helical" evidence="7">
    <location>
        <begin position="592"/>
        <end position="608"/>
    </location>
</feature>
<feature type="transmembrane region" description="Helical" evidence="7">
    <location>
        <begin position="170"/>
        <end position="190"/>
    </location>
</feature>
<sequence length="620" mass="68426">MHVVDWMIVAAFLGVNIAIGIYFSRRGGKNVDSFFVSGRSLKWYVAGASMIATNFASDTPLWVGTCVRESGLHAVWRYWSPFIGCALGVALFSRLWRRTRVVTDNEMLELRYSGKGAQLLRGITAGAGALLLCPMIIGWVCKAMITIAQEALGVSGQTFSILGMEMPAEMAVTIVVMACAIVVSTSGGMMGAAYSDFLQFLLATLGTFLLAWLAIKEVGGLSSMVEQLQANESWLGREMNIGPQISTTITSEGQPGMMSIWNAIGFFGILWWGNALSGGHQAQRLLSCKNTKHASNALLMFAIIYFAVICWPWIAVALSSLIVFPDMGEAGHDAAYPRMMLHILPIGLRGIMMGTMIAAFTSTVQTMFNWGSSYIVNDIYRRFAVREASDKHYVRVSRIVTVSVGILGGLIAFKADNILQLLDIFFVVGVCSTLVAVLRWLWWRMTVEGEVAAFVLNYVLGILMLFGHRILGLEKPLFDRPMGWLFHLPEGISFTQSADMLGARMLVVMFISTVAAIIVSLRTKPTDPELLTAFVQRTRIHRFGWAPVIDRIDGYKPAQTLPQVLTDWVLIMATICSLLFTFANILRYRLPAAAGALLLFGALLFWVVRRTRNELDEDDA</sequence>
<dbReference type="Gene3D" id="1.20.1730.10">
    <property type="entry name" value="Sodium/glucose cotransporter"/>
    <property type="match status" value="1"/>
</dbReference>
<keyword evidence="5 7" id="KW-0472">Membrane</keyword>
<proteinExistence type="inferred from homology"/>
<evidence type="ECO:0000256" key="6">
    <source>
        <dbReference type="RuleBase" id="RU362091"/>
    </source>
</evidence>
<evidence type="ECO:0000256" key="7">
    <source>
        <dbReference type="SAM" id="Phobius"/>
    </source>
</evidence>
<dbReference type="PANTHER" id="PTHR11819:SF77">
    <property type="entry name" value="SODIUM_GLUCOSE COTRANSPORT PROTEIN"/>
    <property type="match status" value="1"/>
</dbReference>
<evidence type="ECO:0000313" key="8">
    <source>
        <dbReference type="EMBL" id="MDZ8119800.1"/>
    </source>
</evidence>
<organism evidence="8 9">
    <name type="scientific">Pontiella agarivorans</name>
    <dbReference type="NCBI Taxonomy" id="3038953"/>
    <lineage>
        <taxon>Bacteria</taxon>
        <taxon>Pseudomonadati</taxon>
        <taxon>Kiritimatiellota</taxon>
        <taxon>Kiritimatiellia</taxon>
        <taxon>Kiritimatiellales</taxon>
        <taxon>Pontiellaceae</taxon>
        <taxon>Pontiella</taxon>
    </lineage>
</organism>
<keyword evidence="9" id="KW-1185">Reference proteome</keyword>
<comment type="caution">
    <text evidence="8">The sequence shown here is derived from an EMBL/GenBank/DDBJ whole genome shotgun (WGS) entry which is preliminary data.</text>
</comment>
<comment type="subcellular location">
    <subcellularLocation>
        <location evidence="1">Membrane</location>
        <topology evidence="1">Multi-pass membrane protein</topology>
    </subcellularLocation>
</comment>
<evidence type="ECO:0000313" key="9">
    <source>
        <dbReference type="Proteomes" id="UP001290861"/>
    </source>
</evidence>
<feature type="transmembrane region" description="Helical" evidence="7">
    <location>
        <begin position="392"/>
        <end position="412"/>
    </location>
</feature>
<feature type="transmembrane region" description="Helical" evidence="7">
    <location>
        <begin position="501"/>
        <end position="521"/>
    </location>
</feature>
<evidence type="ECO:0000256" key="5">
    <source>
        <dbReference type="ARBA" id="ARBA00023136"/>
    </source>
</evidence>
<dbReference type="PROSITE" id="PS50283">
    <property type="entry name" value="NA_SOLUT_SYMP_3"/>
    <property type="match status" value="1"/>
</dbReference>
<evidence type="ECO:0000256" key="2">
    <source>
        <dbReference type="ARBA" id="ARBA00006434"/>
    </source>
</evidence>
<feature type="transmembrane region" description="Helical" evidence="7">
    <location>
        <begin position="117"/>
        <end position="140"/>
    </location>
</feature>
<keyword evidence="4 7" id="KW-1133">Transmembrane helix</keyword>
<dbReference type="EMBL" id="JARVCO010000012">
    <property type="protein sequence ID" value="MDZ8119800.1"/>
    <property type="molecule type" value="Genomic_DNA"/>
</dbReference>
<reference evidence="8 9" key="1">
    <citation type="journal article" date="2024" name="Appl. Environ. Microbiol.">
        <title>Pontiella agarivorans sp. nov., a novel marine anaerobic bacterium capable of degrading macroalgal polysaccharides and fixing nitrogen.</title>
        <authorList>
            <person name="Liu N."/>
            <person name="Kivenson V."/>
            <person name="Peng X."/>
            <person name="Cui Z."/>
            <person name="Lankiewicz T.S."/>
            <person name="Gosselin K.M."/>
            <person name="English C.J."/>
            <person name="Blair E.M."/>
            <person name="O'Malley M.A."/>
            <person name="Valentine D.L."/>
        </authorList>
    </citation>
    <scope>NUCLEOTIDE SEQUENCE [LARGE SCALE GENOMIC DNA]</scope>
    <source>
        <strain evidence="8 9">NLcol2</strain>
    </source>
</reference>
<feature type="transmembrane region" description="Helical" evidence="7">
    <location>
        <begin position="297"/>
        <end position="323"/>
    </location>
</feature>
<feature type="transmembrane region" description="Helical" evidence="7">
    <location>
        <begin position="451"/>
        <end position="471"/>
    </location>
</feature>
<evidence type="ECO:0000256" key="1">
    <source>
        <dbReference type="ARBA" id="ARBA00004141"/>
    </source>
</evidence>
<protein>
    <submittedName>
        <fullName evidence="8">Na+:solute symporter</fullName>
    </submittedName>
</protein>
<dbReference type="InterPro" id="IPR038377">
    <property type="entry name" value="Na/Glc_symporter_sf"/>
</dbReference>
<dbReference type="Proteomes" id="UP001290861">
    <property type="component" value="Unassembled WGS sequence"/>
</dbReference>
<dbReference type="CDD" id="cd11477">
    <property type="entry name" value="SLC5sbd_u1"/>
    <property type="match status" value="1"/>
</dbReference>
<feature type="transmembrane region" description="Helical" evidence="7">
    <location>
        <begin position="43"/>
        <end position="63"/>
    </location>
</feature>
<keyword evidence="3 7" id="KW-0812">Transmembrane</keyword>
<dbReference type="Pfam" id="PF00474">
    <property type="entry name" value="SSF"/>
    <property type="match status" value="1"/>
</dbReference>
<feature type="transmembrane region" description="Helical" evidence="7">
    <location>
        <begin position="258"/>
        <end position="276"/>
    </location>
</feature>
<feature type="transmembrane region" description="Helical" evidence="7">
    <location>
        <begin position="197"/>
        <end position="215"/>
    </location>
</feature>
<accession>A0ABU5N009</accession>
<dbReference type="PANTHER" id="PTHR11819">
    <property type="entry name" value="SOLUTE CARRIER FAMILY 5"/>
    <property type="match status" value="1"/>
</dbReference>